<dbReference type="AlphaFoldDB" id="A0A412Y061"/>
<evidence type="ECO:0000313" key="4">
    <source>
        <dbReference type="EMBL" id="RGV50914.1"/>
    </source>
</evidence>
<dbReference type="PANTHER" id="PTHR40841:SF2">
    <property type="entry name" value="SIDEROPHORE-DEGRADING ESTERASE (EUROFUNG)"/>
    <property type="match status" value="1"/>
</dbReference>
<dbReference type="SUPFAM" id="SSF53474">
    <property type="entry name" value="alpha/beta-Hydrolases"/>
    <property type="match status" value="1"/>
</dbReference>
<dbReference type="InterPro" id="IPR052558">
    <property type="entry name" value="Siderophore_Hydrolase_D"/>
</dbReference>
<evidence type="ECO:0000313" key="5">
    <source>
        <dbReference type="Proteomes" id="UP000283850"/>
    </source>
</evidence>
<dbReference type="InterPro" id="IPR029058">
    <property type="entry name" value="AB_hydrolase_fold"/>
</dbReference>
<accession>A0A412Y061</accession>
<protein>
    <submittedName>
        <fullName evidence="4">Alpha/beta hydrolase</fullName>
    </submittedName>
</protein>
<dbReference type="Pfam" id="PF00756">
    <property type="entry name" value="Esterase"/>
    <property type="match status" value="1"/>
</dbReference>
<reference evidence="4 5" key="1">
    <citation type="submission" date="2018-08" db="EMBL/GenBank/DDBJ databases">
        <title>A genome reference for cultivated species of the human gut microbiota.</title>
        <authorList>
            <person name="Zou Y."/>
            <person name="Xue W."/>
            <person name="Luo G."/>
        </authorList>
    </citation>
    <scope>NUCLEOTIDE SEQUENCE [LARGE SCALE GENOMIC DNA]</scope>
    <source>
        <strain evidence="4 5">AF14-32</strain>
    </source>
</reference>
<dbReference type="InterPro" id="IPR000801">
    <property type="entry name" value="Esterase-like"/>
</dbReference>
<proteinExistence type="inferred from homology"/>
<sequence>MRNYYLVLLLLMTNLFSYAQQTLIKDSLKSEVLGQTRHLNLVIPDTAGMQPGKKLNVVYVLDGDNAFVNLVASQISFVTDMESDKGVPAYLVVGIESENTRMDDFITKGEYRATGRADLFLDFMSNELFPYIETRYNLNNHRACVGHSLGGSLFMHALCNRDSMFNAYMLFSPNLIYEKHRLIRDFKTKNPDSLHKFVFIANGNAGELEQNYLKGVEELDSLITNSPQIDNFKIIFEYMSDVNHSESVPVSFGKAVKAYLGYSYGTPKEEERTALLGEEDYAMAVKKIYDNRRLYLGYQFYPEVYPLYNDWITVAGNNEQPDKVIQLAKWAISIYQNDFSHYIMYLAMSEAYMDKDDVKTALKACDDARRAVGLLRETVDPQTYEYALEEINTLVDEIKQAEK</sequence>
<evidence type="ECO:0000256" key="3">
    <source>
        <dbReference type="SAM" id="SignalP"/>
    </source>
</evidence>
<evidence type="ECO:0000256" key="2">
    <source>
        <dbReference type="ARBA" id="ARBA00022801"/>
    </source>
</evidence>
<organism evidence="4 5">
    <name type="scientific">Bacteroides intestinalis</name>
    <dbReference type="NCBI Taxonomy" id="329854"/>
    <lineage>
        <taxon>Bacteria</taxon>
        <taxon>Pseudomonadati</taxon>
        <taxon>Bacteroidota</taxon>
        <taxon>Bacteroidia</taxon>
        <taxon>Bacteroidales</taxon>
        <taxon>Bacteroidaceae</taxon>
        <taxon>Bacteroides</taxon>
    </lineage>
</organism>
<feature type="signal peptide" evidence="3">
    <location>
        <begin position="1"/>
        <end position="19"/>
    </location>
</feature>
<dbReference type="GO" id="GO:0016788">
    <property type="term" value="F:hydrolase activity, acting on ester bonds"/>
    <property type="evidence" value="ECO:0007669"/>
    <property type="project" value="TreeGrafter"/>
</dbReference>
<dbReference type="Gene3D" id="3.40.50.1820">
    <property type="entry name" value="alpha/beta hydrolase"/>
    <property type="match status" value="1"/>
</dbReference>
<comment type="similarity">
    <text evidence="1">Belongs to the esterase D family.</text>
</comment>
<dbReference type="EMBL" id="QRZF01000013">
    <property type="protein sequence ID" value="RGV50914.1"/>
    <property type="molecule type" value="Genomic_DNA"/>
</dbReference>
<dbReference type="PANTHER" id="PTHR40841">
    <property type="entry name" value="SIDEROPHORE TRIACETYLFUSARININE C ESTERASE"/>
    <property type="match status" value="1"/>
</dbReference>
<dbReference type="RefSeq" id="WP_022391420.1">
    <property type="nucleotide sequence ID" value="NZ_QRZF01000013.1"/>
</dbReference>
<gene>
    <name evidence="4" type="ORF">DWW10_17040</name>
</gene>
<comment type="caution">
    <text evidence="4">The sequence shown here is derived from an EMBL/GenBank/DDBJ whole genome shotgun (WGS) entry which is preliminary data.</text>
</comment>
<dbReference type="Proteomes" id="UP000283850">
    <property type="component" value="Unassembled WGS sequence"/>
</dbReference>
<name>A0A412Y061_9BACE</name>
<keyword evidence="2 4" id="KW-0378">Hydrolase</keyword>
<feature type="chain" id="PRO_5019368005" evidence="3">
    <location>
        <begin position="20"/>
        <end position="403"/>
    </location>
</feature>
<keyword evidence="3" id="KW-0732">Signal</keyword>
<evidence type="ECO:0000256" key="1">
    <source>
        <dbReference type="ARBA" id="ARBA00005622"/>
    </source>
</evidence>